<evidence type="ECO:0000313" key="2">
    <source>
        <dbReference type="Proteomes" id="UP000521943"/>
    </source>
</evidence>
<protein>
    <submittedName>
        <fullName evidence="1">Uncharacterized protein</fullName>
    </submittedName>
</protein>
<reference evidence="1 2" key="1">
    <citation type="submission" date="2020-07" db="EMBL/GenBank/DDBJ databases">
        <title>Comparative genomics of pyrophilous fungi reveals a link between fire events and developmental genes.</title>
        <authorList>
            <consortium name="DOE Joint Genome Institute"/>
            <person name="Steindorff A.S."/>
            <person name="Carver A."/>
            <person name="Calhoun S."/>
            <person name="Stillman K."/>
            <person name="Liu H."/>
            <person name="Lipzen A."/>
            <person name="Pangilinan J."/>
            <person name="Labutti K."/>
            <person name="Bruns T.D."/>
            <person name="Grigoriev I.V."/>
        </authorList>
    </citation>
    <scope>NUCLEOTIDE SEQUENCE [LARGE SCALE GENOMIC DNA]</scope>
    <source>
        <strain evidence="1 2">CBS 144469</strain>
    </source>
</reference>
<organism evidence="1 2">
    <name type="scientific">Ephemerocybe angulata</name>
    <dbReference type="NCBI Taxonomy" id="980116"/>
    <lineage>
        <taxon>Eukaryota</taxon>
        <taxon>Fungi</taxon>
        <taxon>Dikarya</taxon>
        <taxon>Basidiomycota</taxon>
        <taxon>Agaricomycotina</taxon>
        <taxon>Agaricomycetes</taxon>
        <taxon>Agaricomycetidae</taxon>
        <taxon>Agaricales</taxon>
        <taxon>Agaricineae</taxon>
        <taxon>Psathyrellaceae</taxon>
        <taxon>Ephemerocybe</taxon>
    </lineage>
</organism>
<dbReference type="AlphaFoldDB" id="A0A8H6HEQ2"/>
<name>A0A8H6HEQ2_9AGAR</name>
<proteinExistence type="predicted"/>
<sequence length="182" mass="19865">MLVGSGGHASIKRGQRCKLGASSQMGLGAREVGRYDGHEVERRVGRRFREGRCSAEGIGGCQVEVEMFCHWVKAGVEEQVECGGDGRCEGGWKGRRAKEGRGREEEKYSVTITNQAAAGMDANWVWSPSELMKRVTRAATCARRGREGGTDAQEDGVVVAKNMCRMEKRKSTEVSCPSMSSM</sequence>
<comment type="caution">
    <text evidence="1">The sequence shown here is derived from an EMBL/GenBank/DDBJ whole genome shotgun (WGS) entry which is preliminary data.</text>
</comment>
<dbReference type="Proteomes" id="UP000521943">
    <property type="component" value="Unassembled WGS sequence"/>
</dbReference>
<gene>
    <name evidence="1" type="ORF">DFP72DRAFT_1051545</name>
</gene>
<evidence type="ECO:0000313" key="1">
    <source>
        <dbReference type="EMBL" id="KAF6745060.1"/>
    </source>
</evidence>
<keyword evidence="2" id="KW-1185">Reference proteome</keyword>
<dbReference type="EMBL" id="JACGCI010000110">
    <property type="protein sequence ID" value="KAF6745060.1"/>
    <property type="molecule type" value="Genomic_DNA"/>
</dbReference>
<accession>A0A8H6HEQ2</accession>